<organism evidence="2 4">
    <name type="scientific">Medicago truncatula</name>
    <name type="common">Barrel medic</name>
    <name type="synonym">Medicago tribuloides</name>
    <dbReference type="NCBI Taxonomy" id="3880"/>
    <lineage>
        <taxon>Eukaryota</taxon>
        <taxon>Viridiplantae</taxon>
        <taxon>Streptophyta</taxon>
        <taxon>Embryophyta</taxon>
        <taxon>Tracheophyta</taxon>
        <taxon>Spermatophyta</taxon>
        <taxon>Magnoliopsida</taxon>
        <taxon>eudicotyledons</taxon>
        <taxon>Gunneridae</taxon>
        <taxon>Pentapetalae</taxon>
        <taxon>rosids</taxon>
        <taxon>fabids</taxon>
        <taxon>Fabales</taxon>
        <taxon>Fabaceae</taxon>
        <taxon>Papilionoideae</taxon>
        <taxon>50 kb inversion clade</taxon>
        <taxon>NPAAA clade</taxon>
        <taxon>Hologalegina</taxon>
        <taxon>IRL clade</taxon>
        <taxon>Trifolieae</taxon>
        <taxon>Medicago</taxon>
    </lineage>
</organism>
<gene>
    <name evidence="2" type="ordered locus">MTR_7g098880</name>
</gene>
<feature type="region of interest" description="Disordered" evidence="1">
    <location>
        <begin position="1"/>
        <end position="58"/>
    </location>
</feature>
<evidence type="ECO:0000313" key="3">
    <source>
        <dbReference type="EnsemblPlants" id="AES81631"/>
    </source>
</evidence>
<dbReference type="HOGENOM" id="CLU_3090292_0_0_1"/>
<dbReference type="PaxDb" id="3880-AES81631"/>
<dbReference type="EnsemblPlants" id="AES81631">
    <property type="protein sequence ID" value="AES81631"/>
    <property type="gene ID" value="MTR_7g098880"/>
</dbReference>
<sequence length="58" mass="6898">MKLMEQREGKRGSETDPQQEQRKTIKKASSEHHRRDGRSPEKSATKRGFVKKMKKKRM</sequence>
<evidence type="ECO:0000256" key="1">
    <source>
        <dbReference type="SAM" id="MobiDB-lite"/>
    </source>
</evidence>
<keyword evidence="4" id="KW-1185">Reference proteome</keyword>
<dbReference type="Proteomes" id="UP000002051">
    <property type="component" value="Unassembled WGS sequence"/>
</dbReference>
<proteinExistence type="predicted"/>
<reference evidence="2 4" key="1">
    <citation type="journal article" date="2011" name="Nature">
        <title>The Medicago genome provides insight into the evolution of rhizobial symbioses.</title>
        <authorList>
            <person name="Young N.D."/>
            <person name="Debelle F."/>
            <person name="Oldroyd G.E."/>
            <person name="Geurts R."/>
            <person name="Cannon S.B."/>
            <person name="Udvardi M.K."/>
            <person name="Benedito V.A."/>
            <person name="Mayer K.F."/>
            <person name="Gouzy J."/>
            <person name="Schoof H."/>
            <person name="Van de Peer Y."/>
            <person name="Proost S."/>
            <person name="Cook D.R."/>
            <person name="Meyers B.C."/>
            <person name="Spannagl M."/>
            <person name="Cheung F."/>
            <person name="De Mita S."/>
            <person name="Krishnakumar V."/>
            <person name="Gundlach H."/>
            <person name="Zhou S."/>
            <person name="Mudge J."/>
            <person name="Bharti A.K."/>
            <person name="Murray J.D."/>
            <person name="Naoumkina M.A."/>
            <person name="Rosen B."/>
            <person name="Silverstein K.A."/>
            <person name="Tang H."/>
            <person name="Rombauts S."/>
            <person name="Zhao P.X."/>
            <person name="Zhou P."/>
            <person name="Barbe V."/>
            <person name="Bardou P."/>
            <person name="Bechner M."/>
            <person name="Bellec A."/>
            <person name="Berger A."/>
            <person name="Berges H."/>
            <person name="Bidwell S."/>
            <person name="Bisseling T."/>
            <person name="Choisne N."/>
            <person name="Couloux A."/>
            <person name="Denny R."/>
            <person name="Deshpande S."/>
            <person name="Dai X."/>
            <person name="Doyle J.J."/>
            <person name="Dudez A.M."/>
            <person name="Farmer A.D."/>
            <person name="Fouteau S."/>
            <person name="Franken C."/>
            <person name="Gibelin C."/>
            <person name="Gish J."/>
            <person name="Goldstein S."/>
            <person name="Gonzalez A.J."/>
            <person name="Green P.J."/>
            <person name="Hallab A."/>
            <person name="Hartog M."/>
            <person name="Hua A."/>
            <person name="Humphray S.J."/>
            <person name="Jeong D.H."/>
            <person name="Jing Y."/>
            <person name="Jocker A."/>
            <person name="Kenton S.M."/>
            <person name="Kim D.J."/>
            <person name="Klee K."/>
            <person name="Lai H."/>
            <person name="Lang C."/>
            <person name="Lin S."/>
            <person name="Macmil S.L."/>
            <person name="Magdelenat G."/>
            <person name="Matthews L."/>
            <person name="McCorrison J."/>
            <person name="Monaghan E.L."/>
            <person name="Mun J.H."/>
            <person name="Najar F.Z."/>
            <person name="Nicholson C."/>
            <person name="Noirot C."/>
            <person name="O'Bleness M."/>
            <person name="Paule C.R."/>
            <person name="Poulain J."/>
            <person name="Prion F."/>
            <person name="Qin B."/>
            <person name="Qu C."/>
            <person name="Retzel E.F."/>
            <person name="Riddle C."/>
            <person name="Sallet E."/>
            <person name="Samain S."/>
            <person name="Samson N."/>
            <person name="Sanders I."/>
            <person name="Saurat O."/>
            <person name="Scarpelli C."/>
            <person name="Schiex T."/>
            <person name="Segurens B."/>
            <person name="Severin A.J."/>
            <person name="Sherrier D.J."/>
            <person name="Shi R."/>
            <person name="Sims S."/>
            <person name="Singer S.R."/>
            <person name="Sinharoy S."/>
            <person name="Sterck L."/>
            <person name="Viollet A."/>
            <person name="Wang B.B."/>
            <person name="Wang K."/>
            <person name="Wang M."/>
            <person name="Wang X."/>
            <person name="Warfsmann J."/>
            <person name="Weissenbach J."/>
            <person name="White D.D."/>
            <person name="White J.D."/>
            <person name="Wiley G.B."/>
            <person name="Wincker P."/>
            <person name="Xing Y."/>
            <person name="Yang L."/>
            <person name="Yao Z."/>
            <person name="Ying F."/>
            <person name="Zhai J."/>
            <person name="Zhou L."/>
            <person name="Zuber A."/>
            <person name="Denarie J."/>
            <person name="Dixon R.A."/>
            <person name="May G.D."/>
            <person name="Schwartz D.C."/>
            <person name="Rogers J."/>
            <person name="Quetier F."/>
            <person name="Town C.D."/>
            <person name="Roe B.A."/>
        </authorList>
    </citation>
    <scope>NUCLEOTIDE SEQUENCE [LARGE SCALE GENOMIC DNA]</scope>
    <source>
        <strain evidence="2">A17</strain>
        <strain evidence="3 4">cv. Jemalong A17</strain>
    </source>
</reference>
<feature type="compositionally biased region" description="Basic and acidic residues" evidence="1">
    <location>
        <begin position="1"/>
        <end position="44"/>
    </location>
</feature>
<dbReference type="EMBL" id="CM001223">
    <property type="protein sequence ID" value="AES81631.1"/>
    <property type="molecule type" value="Genomic_DNA"/>
</dbReference>
<evidence type="ECO:0000313" key="4">
    <source>
        <dbReference type="Proteomes" id="UP000002051"/>
    </source>
</evidence>
<protein>
    <submittedName>
        <fullName evidence="2 3">Uncharacterized protein</fullName>
    </submittedName>
</protein>
<name>G7KYH0_MEDTR</name>
<feature type="compositionally biased region" description="Basic residues" evidence="1">
    <location>
        <begin position="48"/>
        <end position="58"/>
    </location>
</feature>
<evidence type="ECO:0000313" key="2">
    <source>
        <dbReference type="EMBL" id="AES81631.1"/>
    </source>
</evidence>
<dbReference type="AlphaFoldDB" id="G7KYH0"/>
<reference evidence="3" key="3">
    <citation type="submission" date="2015-04" db="UniProtKB">
        <authorList>
            <consortium name="EnsemblPlants"/>
        </authorList>
    </citation>
    <scope>IDENTIFICATION</scope>
    <source>
        <strain evidence="3">cv. Jemalong A17</strain>
    </source>
</reference>
<accession>G7KYH0</accession>
<reference evidence="2 4" key="2">
    <citation type="journal article" date="2014" name="BMC Genomics">
        <title>An improved genome release (version Mt4.0) for the model legume Medicago truncatula.</title>
        <authorList>
            <person name="Tang H."/>
            <person name="Krishnakumar V."/>
            <person name="Bidwell S."/>
            <person name="Rosen B."/>
            <person name="Chan A."/>
            <person name="Zhou S."/>
            <person name="Gentzbittel L."/>
            <person name="Childs K.L."/>
            <person name="Yandell M."/>
            <person name="Gundlach H."/>
            <person name="Mayer K.F."/>
            <person name="Schwartz D.C."/>
            <person name="Town C.D."/>
        </authorList>
    </citation>
    <scope>GENOME REANNOTATION</scope>
    <source>
        <strain evidence="3 4">cv. Jemalong A17</strain>
    </source>
</reference>